<proteinExistence type="predicted"/>
<dbReference type="InterPro" id="IPR010982">
    <property type="entry name" value="Lambda_DNA-bd_dom_sf"/>
</dbReference>
<dbReference type="CDD" id="cd00093">
    <property type="entry name" value="HTH_XRE"/>
    <property type="match status" value="1"/>
</dbReference>
<dbReference type="GO" id="GO:0003677">
    <property type="term" value="F:DNA binding"/>
    <property type="evidence" value="ECO:0007669"/>
    <property type="project" value="InterPro"/>
</dbReference>
<feature type="domain" description="HTH cro/C1-type" evidence="1">
    <location>
        <begin position="63"/>
        <end position="117"/>
    </location>
</feature>
<comment type="caution">
    <text evidence="2">The sequence shown here is derived from an EMBL/GenBank/DDBJ whole genome shotgun (WGS) entry which is preliminary data.</text>
</comment>
<accession>A0A3D9G1E7</accession>
<gene>
    <name evidence="2" type="ORF">BD847_0935</name>
</gene>
<dbReference type="SMART" id="SM00530">
    <property type="entry name" value="HTH_XRE"/>
    <property type="match status" value="1"/>
</dbReference>
<protein>
    <submittedName>
        <fullName evidence="2">Helix-turn-helix protein</fullName>
    </submittedName>
</protein>
<dbReference type="PROSITE" id="PS50943">
    <property type="entry name" value="HTH_CROC1"/>
    <property type="match status" value="1"/>
</dbReference>
<dbReference type="AlphaFoldDB" id="A0A3D9G1E7"/>
<sequence>MLQIFFMKNRKCIQLVANITNLFFVVSKTHTYFFDSTEIAFTKKSMSSIIKKTDFQIFFGKQVEKFRIEQNFSYRQLAQRCDIDHSNISKIEKGEINIQLSTILQLSQGLNIHPKELFDFDFDLEKLDIHR</sequence>
<evidence type="ECO:0000259" key="1">
    <source>
        <dbReference type="PROSITE" id="PS50943"/>
    </source>
</evidence>
<name>A0A3D9G1E7_9FLAO</name>
<dbReference type="SUPFAM" id="SSF47413">
    <property type="entry name" value="lambda repressor-like DNA-binding domains"/>
    <property type="match status" value="1"/>
</dbReference>
<keyword evidence="3" id="KW-1185">Reference proteome</keyword>
<dbReference type="Proteomes" id="UP000257004">
    <property type="component" value="Unassembled WGS sequence"/>
</dbReference>
<evidence type="ECO:0000313" key="3">
    <source>
        <dbReference type="Proteomes" id="UP000257004"/>
    </source>
</evidence>
<organism evidence="2 3">
    <name type="scientific">Flavobacterium cutihirudinis</name>
    <dbReference type="NCBI Taxonomy" id="1265740"/>
    <lineage>
        <taxon>Bacteria</taxon>
        <taxon>Pseudomonadati</taxon>
        <taxon>Bacteroidota</taxon>
        <taxon>Flavobacteriia</taxon>
        <taxon>Flavobacteriales</taxon>
        <taxon>Flavobacteriaceae</taxon>
        <taxon>Flavobacterium</taxon>
    </lineage>
</organism>
<dbReference type="EMBL" id="QRDQ01000007">
    <property type="protein sequence ID" value="RED27004.1"/>
    <property type="molecule type" value="Genomic_DNA"/>
</dbReference>
<evidence type="ECO:0000313" key="2">
    <source>
        <dbReference type="EMBL" id="RED27004.1"/>
    </source>
</evidence>
<dbReference type="Pfam" id="PF01381">
    <property type="entry name" value="HTH_3"/>
    <property type="match status" value="1"/>
</dbReference>
<dbReference type="Gene3D" id="1.10.260.40">
    <property type="entry name" value="lambda repressor-like DNA-binding domains"/>
    <property type="match status" value="1"/>
</dbReference>
<reference evidence="2 3" key="1">
    <citation type="submission" date="2018-07" db="EMBL/GenBank/DDBJ databases">
        <title>Genomic Encyclopedia of Archaeal and Bacterial Type Strains, Phase II (KMG-II): from individual species to whole genera.</title>
        <authorList>
            <person name="Goeker M."/>
        </authorList>
    </citation>
    <scope>NUCLEOTIDE SEQUENCE [LARGE SCALE GENOMIC DNA]</scope>
    <source>
        <strain evidence="2 3">DSM 25795</strain>
    </source>
</reference>
<dbReference type="InterPro" id="IPR001387">
    <property type="entry name" value="Cro/C1-type_HTH"/>
</dbReference>